<evidence type="ECO:0000256" key="2">
    <source>
        <dbReference type="ARBA" id="ARBA00022692"/>
    </source>
</evidence>
<keyword evidence="7" id="KW-1185">Reference proteome</keyword>
<evidence type="ECO:0008006" key="8">
    <source>
        <dbReference type="Google" id="ProtNLM"/>
    </source>
</evidence>
<dbReference type="InterPro" id="IPR056552">
    <property type="entry name" value="Ribonucl_Kappa"/>
</dbReference>
<dbReference type="EMBL" id="AJWJ01000615">
    <property type="protein sequence ID" value="KAF2069679.1"/>
    <property type="molecule type" value="Genomic_DNA"/>
</dbReference>
<dbReference type="AlphaFoldDB" id="A0A8J4PPL4"/>
<name>A0A8J4PPL4_9MYCE</name>
<feature type="transmembrane region" description="Helical" evidence="5">
    <location>
        <begin position="59"/>
        <end position="80"/>
    </location>
</feature>
<keyword evidence="3 5" id="KW-1133">Transmembrane helix</keyword>
<gene>
    <name evidence="6" type="ORF">CYY_009001</name>
</gene>
<reference evidence="6" key="1">
    <citation type="submission" date="2020-01" db="EMBL/GenBank/DDBJ databases">
        <title>Development of genomics and gene disruption for Polysphondylium violaceum indicates a role for the polyketide synthase stlB in stalk morphogenesis.</title>
        <authorList>
            <person name="Narita B."/>
            <person name="Kawabe Y."/>
            <person name="Kin K."/>
            <person name="Saito T."/>
            <person name="Gibbs R."/>
            <person name="Kuspa A."/>
            <person name="Muzny D."/>
            <person name="Queller D."/>
            <person name="Richards S."/>
            <person name="Strassman J."/>
            <person name="Sucgang R."/>
            <person name="Worley K."/>
            <person name="Schaap P."/>
        </authorList>
    </citation>
    <scope>NUCLEOTIDE SEQUENCE</scope>
    <source>
        <strain evidence="6">QSvi11</strain>
    </source>
</reference>
<accession>A0A8J4PPL4</accession>
<dbReference type="Pfam" id="PF23489">
    <property type="entry name" value="V-ATPase_su_f"/>
    <property type="match status" value="1"/>
</dbReference>
<dbReference type="GO" id="GO:0016020">
    <property type="term" value="C:membrane"/>
    <property type="evidence" value="ECO:0007669"/>
    <property type="project" value="UniProtKB-SubCell"/>
</dbReference>
<keyword evidence="4 5" id="KW-0472">Membrane</keyword>
<proteinExistence type="predicted"/>
<sequence>MAHWTKYLPPACCSICCMVFSLFGVVGLLILSGLFKAGYKKSEGEAQWDESLETKAASTSYAAVGIYGGFIGVCFVLFLMKKFASPKQVDEDDE</sequence>
<dbReference type="OrthoDB" id="67317at2759"/>
<comment type="caution">
    <text evidence="6">The sequence shown here is derived from an EMBL/GenBank/DDBJ whole genome shotgun (WGS) entry which is preliminary data.</text>
</comment>
<dbReference type="Proteomes" id="UP000695562">
    <property type="component" value="Unassembled WGS sequence"/>
</dbReference>
<keyword evidence="2 5" id="KW-0812">Transmembrane</keyword>
<evidence type="ECO:0000256" key="1">
    <source>
        <dbReference type="ARBA" id="ARBA00004370"/>
    </source>
</evidence>
<evidence type="ECO:0000256" key="5">
    <source>
        <dbReference type="SAM" id="Phobius"/>
    </source>
</evidence>
<evidence type="ECO:0000256" key="3">
    <source>
        <dbReference type="ARBA" id="ARBA00022989"/>
    </source>
</evidence>
<evidence type="ECO:0000313" key="7">
    <source>
        <dbReference type="Proteomes" id="UP000695562"/>
    </source>
</evidence>
<comment type="subcellular location">
    <subcellularLocation>
        <location evidence="1">Membrane</location>
    </subcellularLocation>
</comment>
<organism evidence="6 7">
    <name type="scientific">Polysphondylium violaceum</name>
    <dbReference type="NCBI Taxonomy" id="133409"/>
    <lineage>
        <taxon>Eukaryota</taxon>
        <taxon>Amoebozoa</taxon>
        <taxon>Evosea</taxon>
        <taxon>Eumycetozoa</taxon>
        <taxon>Dictyostelia</taxon>
        <taxon>Dictyosteliales</taxon>
        <taxon>Dictyosteliaceae</taxon>
        <taxon>Polysphondylium</taxon>
    </lineage>
</organism>
<evidence type="ECO:0000256" key="4">
    <source>
        <dbReference type="ARBA" id="ARBA00023136"/>
    </source>
</evidence>
<protein>
    <recommendedName>
        <fullName evidence="8">Transmembrane protein</fullName>
    </recommendedName>
</protein>
<evidence type="ECO:0000313" key="6">
    <source>
        <dbReference type="EMBL" id="KAF2069679.1"/>
    </source>
</evidence>
<feature type="transmembrane region" description="Helical" evidence="5">
    <location>
        <begin position="12"/>
        <end position="39"/>
    </location>
</feature>